<comment type="catalytic activity">
    <reaction evidence="13">
        <text>L-seryl-[protein] + ATP = O-phospho-L-seryl-[protein] + ADP + H(+)</text>
        <dbReference type="Rhea" id="RHEA:17989"/>
        <dbReference type="Rhea" id="RHEA-COMP:9863"/>
        <dbReference type="Rhea" id="RHEA-COMP:11604"/>
        <dbReference type="ChEBI" id="CHEBI:15378"/>
        <dbReference type="ChEBI" id="CHEBI:29999"/>
        <dbReference type="ChEBI" id="CHEBI:30616"/>
        <dbReference type="ChEBI" id="CHEBI:83421"/>
        <dbReference type="ChEBI" id="CHEBI:456216"/>
        <dbReference type="EC" id="2.7.11.1"/>
    </reaction>
</comment>
<feature type="domain" description="Protein kinase" evidence="14">
    <location>
        <begin position="1"/>
        <end position="185"/>
    </location>
</feature>
<dbReference type="EMBL" id="CAWUHB010000003">
    <property type="protein sequence ID" value="CAK7211121.1"/>
    <property type="molecule type" value="Genomic_DNA"/>
</dbReference>
<dbReference type="PANTHER" id="PTHR24348:SF22">
    <property type="entry name" value="NON-SPECIFIC SERINE_THREONINE PROTEIN KINASE"/>
    <property type="match status" value="1"/>
</dbReference>
<evidence type="ECO:0000256" key="9">
    <source>
        <dbReference type="ARBA" id="ARBA00022927"/>
    </source>
</evidence>
<comment type="catalytic activity">
    <reaction evidence="12">
        <text>L-threonyl-[protein] + ATP = O-phospho-L-threonyl-[protein] + ADP + H(+)</text>
        <dbReference type="Rhea" id="RHEA:46608"/>
        <dbReference type="Rhea" id="RHEA-COMP:11060"/>
        <dbReference type="Rhea" id="RHEA-COMP:11605"/>
        <dbReference type="ChEBI" id="CHEBI:15378"/>
        <dbReference type="ChEBI" id="CHEBI:30013"/>
        <dbReference type="ChEBI" id="CHEBI:30616"/>
        <dbReference type="ChEBI" id="CHEBI:61977"/>
        <dbReference type="ChEBI" id="CHEBI:456216"/>
        <dbReference type="EC" id="2.7.11.1"/>
    </reaction>
</comment>
<comment type="caution">
    <text evidence="15">The sequence shown here is derived from an EMBL/GenBank/DDBJ whole genome shotgun (WGS) entry which is preliminary data.</text>
</comment>
<evidence type="ECO:0000256" key="4">
    <source>
        <dbReference type="ARBA" id="ARBA00022527"/>
    </source>
</evidence>
<dbReference type="SMART" id="SM00220">
    <property type="entry name" value="S_TKc"/>
    <property type="match status" value="1"/>
</dbReference>
<organism evidence="15 16">
    <name type="scientific">Sporothrix curviconia</name>
    <dbReference type="NCBI Taxonomy" id="1260050"/>
    <lineage>
        <taxon>Eukaryota</taxon>
        <taxon>Fungi</taxon>
        <taxon>Dikarya</taxon>
        <taxon>Ascomycota</taxon>
        <taxon>Pezizomycotina</taxon>
        <taxon>Sordariomycetes</taxon>
        <taxon>Sordariomycetidae</taxon>
        <taxon>Ophiostomatales</taxon>
        <taxon>Ophiostomataceae</taxon>
        <taxon>Sporothrix</taxon>
    </lineage>
</organism>
<dbReference type="PANTHER" id="PTHR24348">
    <property type="entry name" value="SERINE/THREONINE-PROTEIN KINASE UNC-51-RELATED"/>
    <property type="match status" value="1"/>
</dbReference>
<gene>
    <name evidence="15" type="ORF">SCUCBS95973_001023</name>
</gene>
<proteinExistence type="predicted"/>
<keyword evidence="9" id="KW-0653">Protein transport</keyword>
<evidence type="ECO:0000256" key="1">
    <source>
        <dbReference type="ARBA" id="ARBA00004623"/>
    </source>
</evidence>
<evidence type="ECO:0000256" key="5">
    <source>
        <dbReference type="ARBA" id="ARBA00022679"/>
    </source>
</evidence>
<dbReference type="SUPFAM" id="SSF56112">
    <property type="entry name" value="Protein kinase-like (PK-like)"/>
    <property type="match status" value="1"/>
</dbReference>
<dbReference type="Pfam" id="PF00069">
    <property type="entry name" value="Pkinase"/>
    <property type="match status" value="1"/>
</dbReference>
<keyword evidence="7" id="KW-0418">Kinase</keyword>
<dbReference type="EC" id="2.7.11.1" evidence="2"/>
<evidence type="ECO:0000256" key="12">
    <source>
        <dbReference type="ARBA" id="ARBA00047899"/>
    </source>
</evidence>
<evidence type="ECO:0000256" key="10">
    <source>
        <dbReference type="ARBA" id="ARBA00023006"/>
    </source>
</evidence>
<dbReference type="InterPro" id="IPR011009">
    <property type="entry name" value="Kinase-like_dom_sf"/>
</dbReference>
<reference evidence="15 16" key="1">
    <citation type="submission" date="2024-01" db="EMBL/GenBank/DDBJ databases">
        <authorList>
            <person name="Allen C."/>
            <person name="Tagirdzhanova G."/>
        </authorList>
    </citation>
    <scope>NUCLEOTIDE SEQUENCE [LARGE SCALE GENOMIC DNA]</scope>
</reference>
<evidence type="ECO:0000256" key="11">
    <source>
        <dbReference type="ARBA" id="ARBA00030237"/>
    </source>
</evidence>
<sequence length="216" mass="23796">MIFELMDGSLDDLLRTGSYATGPRPISLDQLTRLVLEHVLSGLEYLHANGIVHRDIKPGNILYSCRNGVYRFCIGDFGSSNYATMARTNDVGTLIFMAPEIKRSGQLQSAKADIWSLFVTVLWIINHRQIRQSTVRCMSPEDISASTTSLADDLRVLGDMASIDPDQRPSAVELLHRIAGRHDPLSDRPHEDNGQNIALAGYSITAQVSVSANDAQ</sequence>
<protein>
    <recommendedName>
        <fullName evidence="2">non-specific serine/threonine protein kinase</fullName>
        <ecNumber evidence="2">2.7.11.1</ecNumber>
    </recommendedName>
    <alternativeName>
        <fullName evidence="11">Autophagy-related protein 1</fullName>
    </alternativeName>
</protein>
<dbReference type="InterPro" id="IPR000719">
    <property type="entry name" value="Prot_kinase_dom"/>
</dbReference>
<evidence type="ECO:0000313" key="15">
    <source>
        <dbReference type="EMBL" id="CAK7211121.1"/>
    </source>
</evidence>
<keyword evidence="5" id="KW-0808">Transferase</keyword>
<keyword evidence="10" id="KW-0072">Autophagy</keyword>
<dbReference type="PROSITE" id="PS50011">
    <property type="entry name" value="PROTEIN_KINASE_DOM"/>
    <property type="match status" value="1"/>
</dbReference>
<evidence type="ECO:0000256" key="8">
    <source>
        <dbReference type="ARBA" id="ARBA00022840"/>
    </source>
</evidence>
<name>A0ABP0AV25_9PEZI</name>
<keyword evidence="8" id="KW-0067">ATP-binding</keyword>
<evidence type="ECO:0000256" key="7">
    <source>
        <dbReference type="ARBA" id="ARBA00022777"/>
    </source>
</evidence>
<evidence type="ECO:0000259" key="14">
    <source>
        <dbReference type="PROSITE" id="PS50011"/>
    </source>
</evidence>
<dbReference type="Gene3D" id="1.10.510.10">
    <property type="entry name" value="Transferase(Phosphotransferase) domain 1"/>
    <property type="match status" value="1"/>
</dbReference>
<evidence type="ECO:0000256" key="13">
    <source>
        <dbReference type="ARBA" id="ARBA00048679"/>
    </source>
</evidence>
<keyword evidence="6" id="KW-0547">Nucleotide-binding</keyword>
<accession>A0ABP0AV25</accession>
<keyword evidence="16" id="KW-1185">Reference proteome</keyword>
<dbReference type="PROSITE" id="PS00108">
    <property type="entry name" value="PROTEIN_KINASE_ST"/>
    <property type="match status" value="1"/>
</dbReference>
<keyword evidence="3" id="KW-0813">Transport</keyword>
<dbReference type="InterPro" id="IPR008271">
    <property type="entry name" value="Ser/Thr_kinase_AS"/>
</dbReference>
<evidence type="ECO:0000256" key="2">
    <source>
        <dbReference type="ARBA" id="ARBA00012513"/>
    </source>
</evidence>
<dbReference type="InterPro" id="IPR045269">
    <property type="entry name" value="Atg1-like"/>
</dbReference>
<keyword evidence="4" id="KW-0723">Serine/threonine-protein kinase</keyword>
<dbReference type="Proteomes" id="UP001642405">
    <property type="component" value="Unassembled WGS sequence"/>
</dbReference>
<evidence type="ECO:0000256" key="3">
    <source>
        <dbReference type="ARBA" id="ARBA00022448"/>
    </source>
</evidence>
<evidence type="ECO:0000313" key="16">
    <source>
        <dbReference type="Proteomes" id="UP001642405"/>
    </source>
</evidence>
<evidence type="ECO:0000256" key="6">
    <source>
        <dbReference type="ARBA" id="ARBA00022741"/>
    </source>
</evidence>
<comment type="subcellular location">
    <subcellularLocation>
        <location evidence="1">Preautophagosomal structure membrane</location>
        <topology evidence="1">Peripheral membrane protein</topology>
    </subcellularLocation>
</comment>